<feature type="region of interest" description="Disordered" evidence="1">
    <location>
        <begin position="264"/>
        <end position="310"/>
    </location>
</feature>
<protein>
    <submittedName>
        <fullName evidence="3">Uncharacterized protein</fullName>
    </submittedName>
</protein>
<keyword evidence="2" id="KW-0812">Transmembrane</keyword>
<comment type="caution">
    <text evidence="3">The sequence shown here is derived from an EMBL/GenBank/DDBJ whole genome shotgun (WGS) entry which is preliminary data.</text>
</comment>
<dbReference type="EMBL" id="BAEE01000026">
    <property type="protein sequence ID" value="GAB08987.1"/>
    <property type="molecule type" value="Genomic_DNA"/>
</dbReference>
<name>G7GZG2_9ACTN</name>
<proteinExistence type="predicted"/>
<keyword evidence="2" id="KW-0472">Membrane</keyword>
<feature type="transmembrane region" description="Helical" evidence="2">
    <location>
        <begin position="75"/>
        <end position="95"/>
    </location>
</feature>
<feature type="transmembrane region" description="Helical" evidence="2">
    <location>
        <begin position="41"/>
        <end position="63"/>
    </location>
</feature>
<evidence type="ECO:0000256" key="2">
    <source>
        <dbReference type="SAM" id="Phobius"/>
    </source>
</evidence>
<evidence type="ECO:0000256" key="1">
    <source>
        <dbReference type="SAM" id="MobiDB-lite"/>
    </source>
</evidence>
<keyword evidence="2" id="KW-1133">Transmembrane helix</keyword>
<evidence type="ECO:0000313" key="4">
    <source>
        <dbReference type="Proteomes" id="UP000035088"/>
    </source>
</evidence>
<evidence type="ECO:0000313" key="3">
    <source>
        <dbReference type="EMBL" id="GAB08987.1"/>
    </source>
</evidence>
<dbReference type="AlphaFoldDB" id="G7GZG2"/>
<gene>
    <name evidence="3" type="ORF">GOARA_026_00160</name>
</gene>
<feature type="compositionally biased region" description="Basic and acidic residues" evidence="1">
    <location>
        <begin position="265"/>
        <end position="277"/>
    </location>
</feature>
<feature type="transmembrane region" description="Helical" evidence="2">
    <location>
        <begin position="147"/>
        <end position="164"/>
    </location>
</feature>
<organism evidence="3 4">
    <name type="scientific">Gordonia araii NBRC 100433</name>
    <dbReference type="NCBI Taxonomy" id="1073574"/>
    <lineage>
        <taxon>Bacteria</taxon>
        <taxon>Bacillati</taxon>
        <taxon>Actinomycetota</taxon>
        <taxon>Actinomycetes</taxon>
        <taxon>Mycobacteriales</taxon>
        <taxon>Gordoniaceae</taxon>
        <taxon>Gordonia</taxon>
    </lineage>
</organism>
<reference evidence="3 4" key="1">
    <citation type="submission" date="2011-11" db="EMBL/GenBank/DDBJ databases">
        <title>Whole genome shotgun sequence of Gordonia araii NBRC 100433.</title>
        <authorList>
            <person name="Yoshida Y."/>
            <person name="Hosoyama A."/>
            <person name="Tsuchikane K."/>
            <person name="Katsumata H."/>
            <person name="Yamazaki S."/>
            <person name="Fujita N."/>
        </authorList>
    </citation>
    <scope>NUCLEOTIDE SEQUENCE [LARGE SCALE GENOMIC DNA]</scope>
    <source>
        <strain evidence="3 4">NBRC 100433</strain>
    </source>
</reference>
<sequence>MKGKSQMAEAKKTAKSAERERASAIAEGNWVPTPESKSKAIWFRVAAIVLWVAAIGIELWVIFKILRPSEPVNTWWLIGFLVAMAVLAIGGNLLWKKANRLDPASEKNKFRFFVQNQLGAIITVIAFLPLIILIFLDKDMDGKQKGIIGGIAIVLAGIVFATGVETDPVSSEQISRETNVVQNLTGKDEVWYSKKGSTFHVCEKAALITGRIKPENLTHGTVAEAHAAGVPRLTKLWTSEARNHCGVPEDRIQSVLSGATGLSADDLKDTLDPKDQGQIKAPASGVPTPNNVTPLPSTPAPAPNTQRPAA</sequence>
<dbReference type="STRING" id="1073574.GOARA_026_00160"/>
<feature type="transmembrane region" description="Helical" evidence="2">
    <location>
        <begin position="116"/>
        <end position="135"/>
    </location>
</feature>
<dbReference type="Proteomes" id="UP000035088">
    <property type="component" value="Unassembled WGS sequence"/>
</dbReference>
<keyword evidence="4" id="KW-1185">Reference proteome</keyword>
<accession>G7GZG2</accession>